<evidence type="ECO:0000313" key="1">
    <source>
        <dbReference type="EMBL" id="CAI9952050.1"/>
    </source>
</evidence>
<keyword evidence="3" id="KW-1185">Reference proteome</keyword>
<dbReference type="EMBL" id="CAXDID020000014">
    <property type="protein sequence ID" value="CAL5981883.1"/>
    <property type="molecule type" value="Genomic_DNA"/>
</dbReference>
<reference evidence="2 3" key="2">
    <citation type="submission" date="2024-07" db="EMBL/GenBank/DDBJ databases">
        <authorList>
            <person name="Akdeniz Z."/>
        </authorList>
    </citation>
    <scope>NUCLEOTIDE SEQUENCE [LARGE SCALE GENOMIC DNA]</scope>
</reference>
<name>A0AA86Q4C4_9EUKA</name>
<accession>A0AA86Q4C4</accession>
<dbReference type="Proteomes" id="UP001642409">
    <property type="component" value="Unassembled WGS sequence"/>
</dbReference>
<gene>
    <name evidence="1" type="ORF">HINF_LOCUS39695</name>
    <name evidence="2" type="ORF">HINF_LOCUS6866</name>
</gene>
<evidence type="ECO:0000313" key="3">
    <source>
        <dbReference type="Proteomes" id="UP001642409"/>
    </source>
</evidence>
<reference evidence="1" key="1">
    <citation type="submission" date="2023-06" db="EMBL/GenBank/DDBJ databases">
        <authorList>
            <person name="Kurt Z."/>
        </authorList>
    </citation>
    <scope>NUCLEOTIDE SEQUENCE</scope>
</reference>
<comment type="caution">
    <text evidence="1">The sequence shown here is derived from an EMBL/GenBank/DDBJ whole genome shotgun (WGS) entry which is preliminary data.</text>
</comment>
<sequence length="168" mass="20166">MAQHVYISYDDYIQKKLAELDKLSQNYPKFKENYTDGNCYQKQFEPALIIENMYQMYSEKKKIDITGKCHVIIEKQNKTVLLSLQEKLKNREVNKGVLLFWYKNELTEYEATIEDSQRIELDKQFIKQYLGDCIEEKMINKIYNGYYKEISQNTFCLKKDKKTSSIIF</sequence>
<evidence type="ECO:0000313" key="2">
    <source>
        <dbReference type="EMBL" id="CAL5981883.1"/>
    </source>
</evidence>
<protein>
    <submittedName>
        <fullName evidence="2">Hypothetical_protein</fullName>
    </submittedName>
</protein>
<proteinExistence type="predicted"/>
<organism evidence="1">
    <name type="scientific">Hexamita inflata</name>
    <dbReference type="NCBI Taxonomy" id="28002"/>
    <lineage>
        <taxon>Eukaryota</taxon>
        <taxon>Metamonada</taxon>
        <taxon>Diplomonadida</taxon>
        <taxon>Hexamitidae</taxon>
        <taxon>Hexamitinae</taxon>
        <taxon>Hexamita</taxon>
    </lineage>
</organism>
<dbReference type="EMBL" id="CATOUU010000831">
    <property type="protein sequence ID" value="CAI9952050.1"/>
    <property type="molecule type" value="Genomic_DNA"/>
</dbReference>
<dbReference type="AlphaFoldDB" id="A0AA86Q4C4"/>